<dbReference type="Proteomes" id="UP000248714">
    <property type="component" value="Unassembled WGS sequence"/>
</dbReference>
<feature type="chain" id="PRO_5038946247" description="Peptidase C39-like domain-containing protein" evidence="1">
    <location>
        <begin position="21"/>
        <end position="308"/>
    </location>
</feature>
<protein>
    <recommendedName>
        <fullName evidence="6">Peptidase C39-like domain-containing protein</fullName>
    </recommendedName>
</protein>
<evidence type="ECO:0000313" key="3">
    <source>
        <dbReference type="EMBL" id="RAS66770.1"/>
    </source>
</evidence>
<dbReference type="Proteomes" id="UP000246005">
    <property type="component" value="Unassembled WGS sequence"/>
</dbReference>
<sequence length="308" mass="33313">MIRNALIAAAATATIATAFAPMATADTVIGTPAPCVTASDLVGPDFNVRKCGVSDVDQFRTGLESNGNAYCGPASLYNVLHYWAHVKGAPIGWGPVKVGYLDPMKQVDYNMVTGSISRIGTDASYDGGTSLTNLRTAWDKATQPARDAGWQTSRGRVSTIDNPDFAGDVARKLNEGPLQLVYGRYKNGPLNDTLQRTGGHIVTVVSATGSFGGNTIKLKLADPGRAGDHNQGDYLNTQSAYEALDVTLTKRHFLQYSPAVDDENTTEDESLEPGTYTWVDRWELTGPRYLSDTTRQMVEGFNWFDMAK</sequence>
<dbReference type="OrthoDB" id="3697562at2"/>
<feature type="signal peptide" evidence="1">
    <location>
        <begin position="1"/>
        <end position="20"/>
    </location>
</feature>
<keyword evidence="1" id="KW-0732">Signal</keyword>
<evidence type="ECO:0000256" key="1">
    <source>
        <dbReference type="SAM" id="SignalP"/>
    </source>
</evidence>
<dbReference type="AlphaFoldDB" id="A0A316HLK3"/>
<name>A0A316HLK3_9PSEU</name>
<keyword evidence="5" id="KW-1185">Reference proteome</keyword>
<gene>
    <name evidence="3" type="ORF">C8D87_103109</name>
    <name evidence="2" type="ORF">C8D88_121103</name>
</gene>
<comment type="caution">
    <text evidence="2">The sequence shown here is derived from an EMBL/GenBank/DDBJ whole genome shotgun (WGS) entry which is preliminary data.</text>
</comment>
<evidence type="ECO:0000313" key="4">
    <source>
        <dbReference type="Proteomes" id="UP000246005"/>
    </source>
</evidence>
<evidence type="ECO:0000313" key="5">
    <source>
        <dbReference type="Proteomes" id="UP000248714"/>
    </source>
</evidence>
<organism evidence="2 4">
    <name type="scientific">Lentzea atacamensis</name>
    <dbReference type="NCBI Taxonomy" id="531938"/>
    <lineage>
        <taxon>Bacteria</taxon>
        <taxon>Bacillati</taxon>
        <taxon>Actinomycetota</taxon>
        <taxon>Actinomycetes</taxon>
        <taxon>Pseudonocardiales</taxon>
        <taxon>Pseudonocardiaceae</taxon>
        <taxon>Lentzea</taxon>
    </lineage>
</organism>
<evidence type="ECO:0000313" key="2">
    <source>
        <dbReference type="EMBL" id="PWK80933.1"/>
    </source>
</evidence>
<evidence type="ECO:0008006" key="6">
    <source>
        <dbReference type="Google" id="ProtNLM"/>
    </source>
</evidence>
<dbReference type="EMBL" id="QLTT01000003">
    <property type="protein sequence ID" value="RAS66770.1"/>
    <property type="molecule type" value="Genomic_DNA"/>
</dbReference>
<dbReference type="EMBL" id="QGHB01000021">
    <property type="protein sequence ID" value="PWK80933.1"/>
    <property type="molecule type" value="Genomic_DNA"/>
</dbReference>
<proteinExistence type="predicted"/>
<accession>A0A316HLK3</accession>
<reference evidence="2 4" key="1">
    <citation type="submission" date="2018-05" db="EMBL/GenBank/DDBJ databases">
        <title>Genomic Encyclopedia of Type Strains, Phase IV (KMG-IV): sequencing the most valuable type-strain genomes for metagenomic binning, comparative biology and taxonomic classification.</title>
        <authorList>
            <person name="Goeker M."/>
        </authorList>
    </citation>
    <scope>NUCLEOTIDE SEQUENCE [LARGE SCALE GENOMIC DNA]</scope>
    <source>
        <strain evidence="3 5">DSM 45479</strain>
        <strain evidence="2 4">DSM 45480</strain>
    </source>
</reference>
<dbReference type="RefSeq" id="WP_109641975.1">
    <property type="nucleotide sequence ID" value="NZ_QGHB01000021.1"/>
</dbReference>